<evidence type="ECO:0000256" key="1">
    <source>
        <dbReference type="SAM" id="SignalP"/>
    </source>
</evidence>
<evidence type="ECO:0000313" key="3">
    <source>
        <dbReference type="Proteomes" id="UP000319732"/>
    </source>
</evidence>
<evidence type="ECO:0000313" key="2">
    <source>
        <dbReference type="EMBL" id="TQV72673.1"/>
    </source>
</evidence>
<proteinExistence type="predicted"/>
<gene>
    <name evidence="2" type="ORF">FKG94_18465</name>
</gene>
<feature type="chain" id="PRO_5022150929" evidence="1">
    <location>
        <begin position="22"/>
        <end position="116"/>
    </location>
</feature>
<keyword evidence="3" id="KW-1185">Reference proteome</keyword>
<dbReference type="RefSeq" id="WP_142928403.1">
    <property type="nucleotide sequence ID" value="NZ_ML660098.1"/>
</dbReference>
<sequence length="116" mass="12162">MTISILPILLLSVVFSSVAHGANYYNQPASGTVKSIVVNSPFPSSRNIIVEIKDSSGTLTLCGGSADSGYINKSDNPDTFNALLSVLLSAKVTQNTVSVLTADGSEGCRIDRVELK</sequence>
<accession>A0A545T627</accession>
<keyword evidence="1" id="KW-0732">Signal</keyword>
<organism evidence="2 3">
    <name type="scientific">Exilibacterium tricleocarpae</name>
    <dbReference type="NCBI Taxonomy" id="2591008"/>
    <lineage>
        <taxon>Bacteria</taxon>
        <taxon>Pseudomonadati</taxon>
        <taxon>Pseudomonadota</taxon>
        <taxon>Gammaproteobacteria</taxon>
        <taxon>Cellvibrionales</taxon>
        <taxon>Cellvibrionaceae</taxon>
        <taxon>Exilibacterium</taxon>
    </lineage>
</organism>
<dbReference type="AlphaFoldDB" id="A0A545T627"/>
<comment type="caution">
    <text evidence="2">The sequence shown here is derived from an EMBL/GenBank/DDBJ whole genome shotgun (WGS) entry which is preliminary data.</text>
</comment>
<protein>
    <submittedName>
        <fullName evidence="2">Uncharacterized protein</fullName>
    </submittedName>
</protein>
<dbReference type="Proteomes" id="UP000319732">
    <property type="component" value="Unassembled WGS sequence"/>
</dbReference>
<feature type="signal peptide" evidence="1">
    <location>
        <begin position="1"/>
        <end position="21"/>
    </location>
</feature>
<reference evidence="2 3" key="1">
    <citation type="submission" date="2019-06" db="EMBL/GenBank/DDBJ databases">
        <title>Whole genome sequence for Cellvibrionaceae sp. R142.</title>
        <authorList>
            <person name="Wang G."/>
        </authorList>
    </citation>
    <scope>NUCLEOTIDE SEQUENCE [LARGE SCALE GENOMIC DNA]</scope>
    <source>
        <strain evidence="2 3">R142</strain>
    </source>
</reference>
<dbReference type="EMBL" id="VHSG01000019">
    <property type="protein sequence ID" value="TQV72673.1"/>
    <property type="molecule type" value="Genomic_DNA"/>
</dbReference>
<name>A0A545T627_9GAMM</name>